<dbReference type="RefSeq" id="WP_257490311.1">
    <property type="nucleotide sequence ID" value="NZ_JANJZL010000003.1"/>
</dbReference>
<comment type="caution">
    <text evidence="1">The sequence shown here is derived from an EMBL/GenBank/DDBJ whole genome shotgun (WGS) entry which is preliminary data.</text>
</comment>
<dbReference type="Proteomes" id="UP001142078">
    <property type="component" value="Unassembled WGS sequence"/>
</dbReference>
<name>A0A9X2MGF3_9FIRM</name>
<keyword evidence="2" id="KW-1185">Reference proteome</keyword>
<organism evidence="1 2">
    <name type="scientific">Anaerosalibacter massiliensis</name>
    <dbReference type="NCBI Taxonomy" id="1347392"/>
    <lineage>
        <taxon>Bacteria</taxon>
        <taxon>Bacillati</taxon>
        <taxon>Bacillota</taxon>
        <taxon>Tissierellia</taxon>
        <taxon>Tissierellales</taxon>
        <taxon>Sporanaerobacteraceae</taxon>
        <taxon>Anaerosalibacter</taxon>
    </lineage>
</organism>
<reference evidence="1" key="1">
    <citation type="submission" date="2022-07" db="EMBL/GenBank/DDBJ databases">
        <title>Enhanced cultured diversity of the mouse gut microbiota enables custom-made synthetic communities.</title>
        <authorList>
            <person name="Afrizal A."/>
        </authorList>
    </citation>
    <scope>NUCLEOTIDE SEQUENCE</scope>
    <source>
        <strain evidence="1">DSM 29482</strain>
    </source>
</reference>
<dbReference type="AlphaFoldDB" id="A0A9X2MGF3"/>
<evidence type="ECO:0000313" key="2">
    <source>
        <dbReference type="Proteomes" id="UP001142078"/>
    </source>
</evidence>
<dbReference type="EMBL" id="JANJZL010000003">
    <property type="protein sequence ID" value="MCR2043548.1"/>
    <property type="molecule type" value="Genomic_DNA"/>
</dbReference>
<proteinExistence type="predicted"/>
<protein>
    <submittedName>
        <fullName evidence="1">Uncharacterized protein</fullName>
    </submittedName>
</protein>
<evidence type="ECO:0000313" key="1">
    <source>
        <dbReference type="EMBL" id="MCR2043548.1"/>
    </source>
</evidence>
<accession>A0A9X2MGF3</accession>
<gene>
    <name evidence="1" type="ORF">NSA23_05385</name>
</gene>
<sequence length="75" mass="9179">MYELKYYKHIFNKKNFHRKDEEEIFSFEYPKVGLKKLDIGLNIDIEEILSILKYFNSQINSISKDFKELQSRKNK</sequence>